<dbReference type="AlphaFoldDB" id="J3NLM1"/>
<dbReference type="Gene3D" id="4.10.240.10">
    <property type="entry name" value="Zn(2)-C6 fungal-type DNA-binding domain"/>
    <property type="match status" value="1"/>
</dbReference>
<dbReference type="PROSITE" id="PS50048">
    <property type="entry name" value="ZN2_CY6_FUNGAL_2"/>
    <property type="match status" value="1"/>
</dbReference>
<dbReference type="CDD" id="cd00067">
    <property type="entry name" value="GAL4"/>
    <property type="match status" value="1"/>
</dbReference>
<reference evidence="10" key="4">
    <citation type="journal article" date="2015" name="G3 (Bethesda)">
        <title>Genome sequences of three phytopathogenic species of the Magnaporthaceae family of fungi.</title>
        <authorList>
            <person name="Okagaki L.H."/>
            <person name="Nunes C.C."/>
            <person name="Sailsbery J."/>
            <person name="Clay B."/>
            <person name="Brown D."/>
            <person name="John T."/>
            <person name="Oh Y."/>
            <person name="Young N."/>
            <person name="Fitzgerald M."/>
            <person name="Haas B.J."/>
            <person name="Zeng Q."/>
            <person name="Young S."/>
            <person name="Adiconis X."/>
            <person name="Fan L."/>
            <person name="Levin J.Z."/>
            <person name="Mitchell T.K."/>
            <person name="Okubara P.A."/>
            <person name="Farman M.L."/>
            <person name="Kohn L.M."/>
            <person name="Birren B."/>
            <person name="Ma L.-J."/>
            <person name="Dean R.A."/>
        </authorList>
    </citation>
    <scope>NUCLEOTIDE SEQUENCE</scope>
    <source>
        <strain evidence="10">R3-111a-1</strain>
    </source>
</reference>
<dbReference type="InterPro" id="IPR052360">
    <property type="entry name" value="Transcr_Regulatory_Proteins"/>
</dbReference>
<reference evidence="11" key="1">
    <citation type="submission" date="2010-07" db="EMBL/GenBank/DDBJ databases">
        <title>The genome sequence of Gaeumannomyces graminis var. tritici strain R3-111a-1.</title>
        <authorList>
            <consortium name="The Broad Institute Genome Sequencing Platform"/>
            <person name="Ma L.-J."/>
            <person name="Dead R."/>
            <person name="Young S."/>
            <person name="Zeng Q."/>
            <person name="Koehrsen M."/>
            <person name="Alvarado L."/>
            <person name="Berlin A."/>
            <person name="Chapman S.B."/>
            <person name="Chen Z."/>
            <person name="Freedman E."/>
            <person name="Gellesch M."/>
            <person name="Goldberg J."/>
            <person name="Griggs A."/>
            <person name="Gujja S."/>
            <person name="Heilman E.R."/>
            <person name="Heiman D."/>
            <person name="Hepburn T."/>
            <person name="Howarth C."/>
            <person name="Jen D."/>
            <person name="Larson L."/>
            <person name="Mehta T."/>
            <person name="Neiman D."/>
            <person name="Pearson M."/>
            <person name="Roberts A."/>
            <person name="Saif S."/>
            <person name="Shea T."/>
            <person name="Shenoy N."/>
            <person name="Sisk P."/>
            <person name="Stolte C."/>
            <person name="Sykes S."/>
            <person name="Walk T."/>
            <person name="White J."/>
            <person name="Yandava C."/>
            <person name="Haas B."/>
            <person name="Nusbaum C."/>
            <person name="Birren B."/>
        </authorList>
    </citation>
    <scope>NUCLEOTIDE SEQUENCE [LARGE SCALE GENOMIC DNA]</scope>
    <source>
        <strain evidence="11">R3-111a-1</strain>
    </source>
</reference>
<dbReference type="GO" id="GO:0008270">
    <property type="term" value="F:zinc ion binding"/>
    <property type="evidence" value="ECO:0007669"/>
    <property type="project" value="InterPro"/>
</dbReference>
<evidence type="ECO:0000256" key="6">
    <source>
        <dbReference type="ARBA" id="ARBA00023242"/>
    </source>
</evidence>
<dbReference type="SUPFAM" id="SSF57701">
    <property type="entry name" value="Zn2/Cys6 DNA-binding domain"/>
    <property type="match status" value="1"/>
</dbReference>
<evidence type="ECO:0000256" key="7">
    <source>
        <dbReference type="SAM" id="MobiDB-lite"/>
    </source>
</evidence>
<dbReference type="InterPro" id="IPR036864">
    <property type="entry name" value="Zn2-C6_fun-type_DNA-bd_sf"/>
</dbReference>
<dbReference type="STRING" id="644352.J3NLM1"/>
<name>J3NLM1_GAET3</name>
<dbReference type="OrthoDB" id="3145928at2759"/>
<dbReference type="GO" id="GO:0000981">
    <property type="term" value="F:DNA-binding transcription factor activity, RNA polymerase II-specific"/>
    <property type="evidence" value="ECO:0007669"/>
    <property type="project" value="InterPro"/>
</dbReference>
<evidence type="ECO:0000256" key="3">
    <source>
        <dbReference type="ARBA" id="ARBA00023015"/>
    </source>
</evidence>
<accession>J3NLM1</accession>
<dbReference type="GO" id="GO:0003677">
    <property type="term" value="F:DNA binding"/>
    <property type="evidence" value="ECO:0007669"/>
    <property type="project" value="UniProtKB-KW"/>
</dbReference>
<feature type="region of interest" description="Disordered" evidence="7">
    <location>
        <begin position="348"/>
        <end position="377"/>
    </location>
</feature>
<dbReference type="PANTHER" id="PTHR36206">
    <property type="entry name" value="ASPERCRYPTIN BIOSYNTHESIS CLUSTER-SPECIFIC TRANSCRIPTION REGULATOR ATNN-RELATED"/>
    <property type="match status" value="1"/>
</dbReference>
<dbReference type="Pfam" id="PF00172">
    <property type="entry name" value="Zn_clus"/>
    <property type="match status" value="1"/>
</dbReference>
<dbReference type="InterPro" id="IPR001138">
    <property type="entry name" value="Zn2Cys6_DnaBD"/>
</dbReference>
<evidence type="ECO:0000256" key="2">
    <source>
        <dbReference type="ARBA" id="ARBA00022833"/>
    </source>
</evidence>
<evidence type="ECO:0000313" key="9">
    <source>
        <dbReference type="EMBL" id="EJT82196.1"/>
    </source>
</evidence>
<dbReference type="RefSeq" id="XP_009218205.1">
    <property type="nucleotide sequence ID" value="XM_009219941.1"/>
</dbReference>
<feature type="domain" description="Zn(2)-C6 fungal-type" evidence="8">
    <location>
        <begin position="36"/>
        <end position="64"/>
    </location>
</feature>
<gene>
    <name evidence="10" type="primary">20342628</name>
    <name evidence="9" type="ORF">GGTG_02170</name>
</gene>
<dbReference type="PROSITE" id="PS00463">
    <property type="entry name" value="ZN2_CY6_FUNGAL_1"/>
    <property type="match status" value="1"/>
</dbReference>
<dbReference type="GeneID" id="20342628"/>
<evidence type="ECO:0000313" key="11">
    <source>
        <dbReference type="Proteomes" id="UP000006039"/>
    </source>
</evidence>
<protein>
    <recommendedName>
        <fullName evidence="8">Zn(2)-C6 fungal-type domain-containing protein</fullName>
    </recommendedName>
</protein>
<feature type="compositionally biased region" description="Low complexity" evidence="7">
    <location>
        <begin position="1"/>
        <end position="18"/>
    </location>
</feature>
<proteinExistence type="predicted"/>
<organism evidence="9">
    <name type="scientific">Gaeumannomyces tritici (strain R3-111a-1)</name>
    <name type="common">Wheat and barley take-all root rot fungus</name>
    <name type="synonym">Gaeumannomyces graminis var. tritici</name>
    <dbReference type="NCBI Taxonomy" id="644352"/>
    <lineage>
        <taxon>Eukaryota</taxon>
        <taxon>Fungi</taxon>
        <taxon>Dikarya</taxon>
        <taxon>Ascomycota</taxon>
        <taxon>Pezizomycotina</taxon>
        <taxon>Sordariomycetes</taxon>
        <taxon>Sordariomycetidae</taxon>
        <taxon>Magnaporthales</taxon>
        <taxon>Magnaporthaceae</taxon>
        <taxon>Gaeumannomyces</taxon>
    </lineage>
</organism>
<keyword evidence="5" id="KW-0804">Transcription</keyword>
<dbReference type="VEuPathDB" id="FungiDB:GGTG_02170"/>
<keyword evidence="6" id="KW-0539">Nucleus</keyword>
<dbReference type="Proteomes" id="UP000006039">
    <property type="component" value="Unassembled WGS sequence"/>
</dbReference>
<reference evidence="10" key="5">
    <citation type="submission" date="2018-04" db="UniProtKB">
        <authorList>
            <consortium name="EnsemblFungi"/>
        </authorList>
    </citation>
    <scope>IDENTIFICATION</scope>
    <source>
        <strain evidence="10">R3-111a-1</strain>
    </source>
</reference>
<keyword evidence="11" id="KW-1185">Reference proteome</keyword>
<keyword evidence="3" id="KW-0805">Transcription regulation</keyword>
<evidence type="ECO:0000256" key="4">
    <source>
        <dbReference type="ARBA" id="ARBA00023125"/>
    </source>
</evidence>
<feature type="region of interest" description="Disordered" evidence="7">
    <location>
        <begin position="77"/>
        <end position="103"/>
    </location>
</feature>
<feature type="region of interest" description="Disordered" evidence="7">
    <location>
        <begin position="1"/>
        <end position="30"/>
    </location>
</feature>
<feature type="region of interest" description="Disordered" evidence="7">
    <location>
        <begin position="593"/>
        <end position="616"/>
    </location>
</feature>
<keyword evidence="1" id="KW-0479">Metal-binding</keyword>
<dbReference type="eggNOG" id="ENOG502SPHU">
    <property type="taxonomic scope" value="Eukaryota"/>
</dbReference>
<dbReference type="SMART" id="SM00066">
    <property type="entry name" value="GAL4"/>
    <property type="match status" value="1"/>
</dbReference>
<evidence type="ECO:0000313" key="10">
    <source>
        <dbReference type="EnsemblFungi" id="EJT82196"/>
    </source>
</evidence>
<dbReference type="EnsemblFungi" id="EJT82196">
    <property type="protein sequence ID" value="EJT82196"/>
    <property type="gene ID" value="GGTG_02170"/>
</dbReference>
<sequence>MSPKSESSESSEVSPPSSQGKPRANKRATHTRSKLGCKVCRIRRIRCDLTRPACLRCTTTGRTCEGYPITTVEVTGLADRKPPEGGLAPLLPSSRTTPGVLPGVPQAGRRSLSFFHERTVRELNGYFEDGFWKTVVMQIAQREEPVRAMVVALGSLHESFNVTSPNLIADDSGGLSRVKALELRADREYTRAVSLLNTHLARSGWAGLEVTLTTALLCIYFEYLRGRYTGGYAHMRSSLVILSQWHEGSVPSMSRGTSPWSPSGHLIRAQLWPLFTTLALQGCSFTNLGPVPRLPLSRDTPKTVARWSGRGPPPLMLKKGEKPVFGSVAEAAASLDLLLADFPPGGFEEDEYEEEYDDDTDSPGSPSEEREARPPKWSMKKRLAQWLTALDRFTATHKPTEEERREIKLMRLWHVSGNTFLPFSETQPGNEMAYDMFTDTVAAQVDGAAELLALAVRDGTPQRPGISTNIHVSITPMMYGLAIKCRHPAVRRRAMAVLKSIPPGPDDIFNPAMAYIMAGQLVRFEEEAAREITGRAVETERDVPPAARVCDMPLKVDLVGNRILFKIRRFGSGELSPEMAISWFFDQDKPVGEWPKGVAPSNSKYRKVSSPLSSAT</sequence>
<dbReference type="HOGENOM" id="CLU_011409_2_2_1"/>
<reference evidence="9" key="2">
    <citation type="submission" date="2010-07" db="EMBL/GenBank/DDBJ databases">
        <authorList>
            <consortium name="The Broad Institute Genome Sequencing Platform"/>
            <consortium name="Broad Institute Genome Sequencing Center for Infectious Disease"/>
            <person name="Ma L.-J."/>
            <person name="Dead R."/>
            <person name="Young S."/>
            <person name="Zeng Q."/>
            <person name="Koehrsen M."/>
            <person name="Alvarado L."/>
            <person name="Berlin A."/>
            <person name="Chapman S.B."/>
            <person name="Chen Z."/>
            <person name="Freedman E."/>
            <person name="Gellesch M."/>
            <person name="Goldberg J."/>
            <person name="Griggs A."/>
            <person name="Gujja S."/>
            <person name="Heilman E.R."/>
            <person name="Heiman D."/>
            <person name="Hepburn T."/>
            <person name="Howarth C."/>
            <person name="Jen D."/>
            <person name="Larson L."/>
            <person name="Mehta T."/>
            <person name="Neiman D."/>
            <person name="Pearson M."/>
            <person name="Roberts A."/>
            <person name="Saif S."/>
            <person name="Shea T."/>
            <person name="Shenoy N."/>
            <person name="Sisk P."/>
            <person name="Stolte C."/>
            <person name="Sykes S."/>
            <person name="Walk T."/>
            <person name="White J."/>
            <person name="Yandava C."/>
            <person name="Haas B."/>
            <person name="Nusbaum C."/>
            <person name="Birren B."/>
        </authorList>
    </citation>
    <scope>NUCLEOTIDE SEQUENCE</scope>
    <source>
        <strain evidence="9">R3-111a-1</strain>
    </source>
</reference>
<evidence type="ECO:0000256" key="5">
    <source>
        <dbReference type="ARBA" id="ARBA00023163"/>
    </source>
</evidence>
<feature type="compositionally biased region" description="Acidic residues" evidence="7">
    <location>
        <begin position="348"/>
        <end position="361"/>
    </location>
</feature>
<dbReference type="PANTHER" id="PTHR36206:SF12">
    <property type="entry name" value="ASPERCRYPTIN BIOSYNTHESIS CLUSTER-SPECIFIC TRANSCRIPTION REGULATOR ATNN-RELATED"/>
    <property type="match status" value="1"/>
</dbReference>
<keyword evidence="4" id="KW-0238">DNA-binding</keyword>
<dbReference type="EMBL" id="GL385395">
    <property type="protein sequence ID" value="EJT82196.1"/>
    <property type="molecule type" value="Genomic_DNA"/>
</dbReference>
<keyword evidence="2" id="KW-0862">Zinc</keyword>
<evidence type="ECO:0000259" key="8">
    <source>
        <dbReference type="PROSITE" id="PS50048"/>
    </source>
</evidence>
<evidence type="ECO:0000256" key="1">
    <source>
        <dbReference type="ARBA" id="ARBA00022723"/>
    </source>
</evidence>
<reference evidence="9" key="3">
    <citation type="submission" date="2010-09" db="EMBL/GenBank/DDBJ databases">
        <title>Annotation of Gaeumannomyces graminis var. tritici R3-111a-1.</title>
        <authorList>
            <consortium name="The Broad Institute Genome Sequencing Platform"/>
            <person name="Ma L.-J."/>
            <person name="Dead R."/>
            <person name="Young S.K."/>
            <person name="Zeng Q."/>
            <person name="Gargeya S."/>
            <person name="Fitzgerald M."/>
            <person name="Haas B."/>
            <person name="Abouelleil A."/>
            <person name="Alvarado L."/>
            <person name="Arachchi H.M."/>
            <person name="Berlin A."/>
            <person name="Brown A."/>
            <person name="Chapman S.B."/>
            <person name="Chen Z."/>
            <person name="Dunbar C."/>
            <person name="Freedman E."/>
            <person name="Gearin G."/>
            <person name="Gellesch M."/>
            <person name="Goldberg J."/>
            <person name="Griggs A."/>
            <person name="Gujja S."/>
            <person name="Heiman D."/>
            <person name="Howarth C."/>
            <person name="Larson L."/>
            <person name="Lui A."/>
            <person name="MacDonald P.J.P."/>
            <person name="Mehta T."/>
            <person name="Montmayeur A."/>
            <person name="Murphy C."/>
            <person name="Neiman D."/>
            <person name="Pearson M."/>
            <person name="Priest M."/>
            <person name="Roberts A."/>
            <person name="Saif S."/>
            <person name="Shea T."/>
            <person name="Shenoy N."/>
            <person name="Sisk P."/>
            <person name="Stolte C."/>
            <person name="Sykes S."/>
            <person name="Yandava C."/>
            <person name="Wortman J."/>
            <person name="Nusbaum C."/>
            <person name="Birren B."/>
        </authorList>
    </citation>
    <scope>NUCLEOTIDE SEQUENCE</scope>
    <source>
        <strain evidence="9">R3-111a-1</strain>
    </source>
</reference>